<feature type="compositionally biased region" description="Low complexity" evidence="1">
    <location>
        <begin position="224"/>
        <end position="258"/>
    </location>
</feature>
<dbReference type="InterPro" id="IPR036556">
    <property type="entry name" value="PAD_central_sf"/>
</dbReference>
<feature type="region of interest" description="Disordered" evidence="1">
    <location>
        <begin position="1"/>
        <end position="31"/>
    </location>
</feature>
<evidence type="ECO:0000256" key="1">
    <source>
        <dbReference type="SAM" id="MobiDB-lite"/>
    </source>
</evidence>
<dbReference type="Proteomes" id="UP000627838">
    <property type="component" value="Unassembled WGS sequence"/>
</dbReference>
<protein>
    <submittedName>
        <fullName evidence="2">Uncharacterized protein</fullName>
    </submittedName>
</protein>
<gene>
    <name evidence="2" type="ORF">H4W34_006625</name>
</gene>
<evidence type="ECO:0000313" key="3">
    <source>
        <dbReference type="Proteomes" id="UP000627838"/>
    </source>
</evidence>
<reference evidence="2 3" key="1">
    <citation type="submission" date="2020-10" db="EMBL/GenBank/DDBJ databases">
        <title>Sequencing the genomes of 1000 actinobacteria strains.</title>
        <authorList>
            <person name="Klenk H.-P."/>
        </authorList>
    </citation>
    <scope>NUCLEOTIDE SEQUENCE [LARGE SCALE GENOMIC DNA]</scope>
    <source>
        <strain evidence="2 3">DSM 46744</strain>
    </source>
</reference>
<comment type="caution">
    <text evidence="2">The sequence shown here is derived from an EMBL/GenBank/DDBJ whole genome shotgun (WGS) entry which is preliminary data.</text>
</comment>
<proteinExistence type="predicted"/>
<evidence type="ECO:0000313" key="2">
    <source>
        <dbReference type="EMBL" id="MBE1536792.1"/>
    </source>
</evidence>
<dbReference type="Gene3D" id="3.75.10.10">
    <property type="entry name" value="L-arginine/glycine Amidinotransferase, Chain A"/>
    <property type="match status" value="1"/>
</dbReference>
<sequence>MDAAAAAGGGALLRADTDRDGRLSPADDAGRGAWTARRGAIMLPNLDDDTARCPTTGKGGGRLTDAALAACDDAADSVVNGAADVADLARGLDAEGLREPFVESPAGGDRWMGDMCKAGYASMPGPGGREHRIVVNLRSPAVTPDFPARDRPLRDASRPVFTMLRGPGVAGVQQFDAGAVDRPDDNLYYGSASSAPAATWPRLSTGRGRRAGTCSSGPPRTPCAGSASASTGSRTGTTRTTSARRAAASTASPTSSGT</sequence>
<feature type="region of interest" description="Disordered" evidence="1">
    <location>
        <begin position="190"/>
        <end position="258"/>
    </location>
</feature>
<dbReference type="SUPFAM" id="SSF110083">
    <property type="entry name" value="Peptidylarginine deiminase Pad4, middle domain"/>
    <property type="match status" value="1"/>
</dbReference>
<accession>A0ABR9K1T6</accession>
<name>A0ABR9K1T6_9ACTN</name>
<dbReference type="EMBL" id="JADBDZ010000001">
    <property type="protein sequence ID" value="MBE1536792.1"/>
    <property type="molecule type" value="Genomic_DNA"/>
</dbReference>
<keyword evidence="3" id="KW-1185">Reference proteome</keyword>
<organism evidence="2 3">
    <name type="scientific">Actinomadura algeriensis</name>
    <dbReference type="NCBI Taxonomy" id="1679523"/>
    <lineage>
        <taxon>Bacteria</taxon>
        <taxon>Bacillati</taxon>
        <taxon>Actinomycetota</taxon>
        <taxon>Actinomycetes</taxon>
        <taxon>Streptosporangiales</taxon>
        <taxon>Thermomonosporaceae</taxon>
        <taxon>Actinomadura</taxon>
    </lineage>
</organism>